<name>A0A4C2E5X8_9SACH</name>
<comment type="subcellular location">
    <subcellularLocation>
        <location evidence="1">Membrane</location>
        <topology evidence="1">Multi-pass membrane protein</topology>
    </subcellularLocation>
</comment>
<dbReference type="Proteomes" id="UP000301737">
    <property type="component" value="Unassembled WGS sequence"/>
</dbReference>
<dbReference type="AlphaFoldDB" id="A0A4C2E5X8"/>
<feature type="transmembrane region" description="Helical" evidence="14">
    <location>
        <begin position="510"/>
        <end position="528"/>
    </location>
</feature>
<keyword evidence="5" id="KW-0677">Repeat</keyword>
<gene>
    <name evidence="17" type="primary">AKR1</name>
    <name evidence="17" type="ORF">ZYGM_002857</name>
</gene>
<organism evidence="17 18">
    <name type="scientific">Zygosaccharomyces mellis</name>
    <dbReference type="NCBI Taxonomy" id="42258"/>
    <lineage>
        <taxon>Eukaryota</taxon>
        <taxon>Fungi</taxon>
        <taxon>Dikarya</taxon>
        <taxon>Ascomycota</taxon>
        <taxon>Saccharomycotina</taxon>
        <taxon>Saccharomycetes</taxon>
        <taxon>Saccharomycetales</taxon>
        <taxon>Saccharomycetaceae</taxon>
        <taxon>Zygosaccharomyces</taxon>
    </lineage>
</organism>
<comment type="similarity">
    <text evidence="2">Belongs to the DHHC palmitoyltransferase family. AKR/ZDHHC17 subfamily.</text>
</comment>
<keyword evidence="7 13" id="KW-0040">ANK repeat</keyword>
<dbReference type="PROSITE" id="PS50216">
    <property type="entry name" value="DHHC"/>
    <property type="match status" value="1"/>
</dbReference>
<dbReference type="Pfam" id="PF01529">
    <property type="entry name" value="DHHC"/>
    <property type="match status" value="1"/>
</dbReference>
<evidence type="ECO:0000256" key="5">
    <source>
        <dbReference type="ARBA" id="ARBA00022737"/>
    </source>
</evidence>
<evidence type="ECO:0000256" key="9">
    <source>
        <dbReference type="ARBA" id="ARBA00023139"/>
    </source>
</evidence>
<accession>A0A4C2E5X8</accession>
<feature type="repeat" description="ANK" evidence="13">
    <location>
        <begin position="209"/>
        <end position="241"/>
    </location>
</feature>
<dbReference type="EMBL" id="BIMX01000011">
    <property type="protein sequence ID" value="GCE99590.1"/>
    <property type="molecule type" value="Genomic_DNA"/>
</dbReference>
<feature type="repeat" description="ANK" evidence="13">
    <location>
        <begin position="242"/>
        <end position="274"/>
    </location>
</feature>
<comment type="caution">
    <text evidence="17">The sequence shown here is derived from an EMBL/GenBank/DDBJ whole genome shotgun (WGS) entry which is preliminary data.</text>
</comment>
<evidence type="ECO:0000256" key="10">
    <source>
        <dbReference type="ARBA" id="ARBA00023288"/>
    </source>
</evidence>
<comment type="caution">
    <text evidence="14">Lacks conserved residue(s) required for the propagation of feature annotation.</text>
</comment>
<dbReference type="PANTHER" id="PTHR24161">
    <property type="entry name" value="ANK_REP_REGION DOMAIN-CONTAINING PROTEIN-RELATED"/>
    <property type="match status" value="1"/>
</dbReference>
<evidence type="ECO:0000256" key="11">
    <source>
        <dbReference type="ARBA" id="ARBA00023315"/>
    </source>
</evidence>
<feature type="region of interest" description="Disordered" evidence="15">
    <location>
        <begin position="1"/>
        <end position="32"/>
    </location>
</feature>
<comment type="domain">
    <text evidence="14">The DHHC domain is required for palmitoyltransferase activity.</text>
</comment>
<dbReference type="OrthoDB" id="6781668at2759"/>
<feature type="transmembrane region" description="Helical" evidence="14">
    <location>
        <begin position="381"/>
        <end position="400"/>
    </location>
</feature>
<protein>
    <recommendedName>
        <fullName evidence="14">Palmitoyltransferase</fullName>
        <ecNumber evidence="14">2.3.1.225</ecNumber>
    </recommendedName>
</protein>
<evidence type="ECO:0000256" key="1">
    <source>
        <dbReference type="ARBA" id="ARBA00004141"/>
    </source>
</evidence>
<dbReference type="Gene3D" id="1.25.40.20">
    <property type="entry name" value="Ankyrin repeat-containing domain"/>
    <property type="match status" value="1"/>
</dbReference>
<feature type="transmembrane region" description="Helical" evidence="14">
    <location>
        <begin position="175"/>
        <end position="196"/>
    </location>
</feature>
<evidence type="ECO:0000256" key="6">
    <source>
        <dbReference type="ARBA" id="ARBA00022989"/>
    </source>
</evidence>
<dbReference type="InterPro" id="IPR001594">
    <property type="entry name" value="Palmitoyltrfase_DHHC"/>
</dbReference>
<keyword evidence="18" id="KW-1185">Reference proteome</keyword>
<keyword evidence="4 14" id="KW-0812">Transmembrane</keyword>
<keyword evidence="11 14" id="KW-0012">Acyltransferase</keyword>
<keyword evidence="6 14" id="KW-1133">Transmembrane helix</keyword>
<reference evidence="17 18" key="1">
    <citation type="submission" date="2019-01" db="EMBL/GenBank/DDBJ databases">
        <title>Draft Genome Sequencing of Zygosaccharomyces mellis Ca-7.</title>
        <authorList>
            <person name="Shiwa Y."/>
            <person name="Kanesaki Y."/>
            <person name="Ishige T."/>
            <person name="Mura K."/>
            <person name="Hori T."/>
            <person name="Tamura T."/>
        </authorList>
    </citation>
    <scope>NUCLEOTIDE SEQUENCE [LARGE SCALE GENOMIC DNA]</scope>
    <source>
        <strain evidence="17 18">Ca-7</strain>
    </source>
</reference>
<dbReference type="SMART" id="SM00248">
    <property type="entry name" value="ANK"/>
    <property type="match status" value="6"/>
</dbReference>
<comment type="catalytic activity">
    <reaction evidence="12 14">
        <text>L-cysteinyl-[protein] + hexadecanoyl-CoA = S-hexadecanoyl-L-cysteinyl-[protein] + CoA</text>
        <dbReference type="Rhea" id="RHEA:36683"/>
        <dbReference type="Rhea" id="RHEA-COMP:10131"/>
        <dbReference type="Rhea" id="RHEA-COMP:11032"/>
        <dbReference type="ChEBI" id="CHEBI:29950"/>
        <dbReference type="ChEBI" id="CHEBI:57287"/>
        <dbReference type="ChEBI" id="CHEBI:57379"/>
        <dbReference type="ChEBI" id="CHEBI:74151"/>
        <dbReference type="EC" id="2.3.1.225"/>
    </reaction>
</comment>
<dbReference type="SUPFAM" id="SSF48403">
    <property type="entry name" value="Ankyrin repeat"/>
    <property type="match status" value="1"/>
</dbReference>
<keyword evidence="9" id="KW-0564">Palmitate</keyword>
<evidence type="ECO:0000256" key="15">
    <source>
        <dbReference type="SAM" id="MobiDB-lite"/>
    </source>
</evidence>
<keyword evidence="3 14" id="KW-0808">Transferase</keyword>
<evidence type="ECO:0000256" key="4">
    <source>
        <dbReference type="ARBA" id="ARBA00022692"/>
    </source>
</evidence>
<dbReference type="InterPro" id="IPR002110">
    <property type="entry name" value="Ankyrin_rpt"/>
</dbReference>
<feature type="transmembrane region" description="Helical" evidence="14">
    <location>
        <begin position="342"/>
        <end position="360"/>
    </location>
</feature>
<feature type="repeat" description="ANK" evidence="13">
    <location>
        <begin position="104"/>
        <end position="136"/>
    </location>
</feature>
<dbReference type="PROSITE" id="PS50088">
    <property type="entry name" value="ANK_REPEAT"/>
    <property type="match status" value="4"/>
</dbReference>
<feature type="compositionally biased region" description="Basic and acidic residues" evidence="15">
    <location>
        <begin position="19"/>
        <end position="29"/>
    </location>
</feature>
<feature type="transmembrane region" description="Helical" evidence="14">
    <location>
        <begin position="568"/>
        <end position="595"/>
    </location>
</feature>
<evidence type="ECO:0000256" key="12">
    <source>
        <dbReference type="ARBA" id="ARBA00048048"/>
    </source>
</evidence>
<dbReference type="GO" id="GO:0016020">
    <property type="term" value="C:membrane"/>
    <property type="evidence" value="ECO:0007669"/>
    <property type="project" value="UniProtKB-SubCell"/>
</dbReference>
<sequence length="762" mass="85385">MSSSGPHKLDLDGSQQKLSGEDGEAHADEISLSSMKPILSGDEGQDGAEVINAEPDEISSSAVEGPEEPLDRFMSACQRGDLATVEEVVNSGQVDINYDLDKAEHVTGLHWASINNRLGVVDFLVSRGADVNIKAGNLQAPPLHWAARYGYVYIVHYLLEHGANPQLTDDQGFNLLHLSVNSSNIMLVLYVLFFVVDRGILEVDGQDPYGRTPLLWAAYQGDSLTVDSLLKFGSYTKVADHGGFTPLHWGTLKGQPHVLIYLLQNGGDVFQKTNDGKDCFIIAQEMNTMYSLVAALQHCGFDENGYPIRKLFREPLHAKIITFFIPWVFLGVVFASFSHVHFLFALSIMILFGFAIGKLLNKYILPCYAVVGVSSASLLRSPLYAGLFTASIIWPAFVWISRVIPRTIEDQYSANVLMMIIIVAVPYLLVVLMRSDPGRIPMEMDIQVVRETIKDLLAIGRFDSKNFCIETWVRKPLRSRFSGLSNSLVARFDHYCPWVYNDIGLRNHKTFLTCILLVEILMLLFIYLCTEYFDELEDILKHTKDGDKPTCTILKNEDLCLGFTYDPFAFLMFAWVIFHSIWVGLLVIVQLFQVFQGITNHEFSKIMKESRKNGADPVSFNEFFGTAPEELLISNGLRDNTNPVRSSEVSLNQTVASSRSQLKKSRTCFGICCALTGVDQWLMVIKETFGISHSASGTKKSLTVSSPTNYGWKTNWKDFWLTSDTTAPVWRRILFPPTTSRALLGGQEVDYYKLFSLPPRGN</sequence>
<dbReference type="PANTHER" id="PTHR24161:SF85">
    <property type="entry name" value="PALMITOYLTRANSFERASE HIP14"/>
    <property type="match status" value="1"/>
</dbReference>
<dbReference type="EC" id="2.3.1.225" evidence="14"/>
<dbReference type="GO" id="GO:0019706">
    <property type="term" value="F:protein-cysteine S-palmitoyltransferase activity"/>
    <property type="evidence" value="ECO:0007669"/>
    <property type="project" value="UniProtKB-EC"/>
</dbReference>
<feature type="domain" description="Palmitoyltransferase DHHC" evidence="16">
    <location>
        <begin position="462"/>
        <end position="605"/>
    </location>
</feature>
<keyword evidence="8 14" id="KW-0472">Membrane</keyword>
<dbReference type="Pfam" id="PF00023">
    <property type="entry name" value="Ank"/>
    <property type="match status" value="1"/>
</dbReference>
<proteinExistence type="inferred from homology"/>
<feature type="transmembrane region" description="Helical" evidence="14">
    <location>
        <begin position="412"/>
        <end position="432"/>
    </location>
</feature>
<dbReference type="InterPro" id="IPR036770">
    <property type="entry name" value="Ankyrin_rpt-contain_sf"/>
</dbReference>
<evidence type="ECO:0000256" key="7">
    <source>
        <dbReference type="ARBA" id="ARBA00023043"/>
    </source>
</evidence>
<feature type="transmembrane region" description="Helical" evidence="14">
    <location>
        <begin position="316"/>
        <end position="336"/>
    </location>
</feature>
<evidence type="ECO:0000313" key="18">
    <source>
        <dbReference type="Proteomes" id="UP000301737"/>
    </source>
</evidence>
<dbReference type="FunFam" id="1.25.40.20:FF:000301">
    <property type="entry name" value="Palmitoyltransferase"/>
    <property type="match status" value="1"/>
</dbReference>
<keyword evidence="10" id="KW-0449">Lipoprotein</keyword>
<evidence type="ECO:0000256" key="8">
    <source>
        <dbReference type="ARBA" id="ARBA00023136"/>
    </source>
</evidence>
<evidence type="ECO:0000313" key="17">
    <source>
        <dbReference type="EMBL" id="GCE99590.1"/>
    </source>
</evidence>
<evidence type="ECO:0000256" key="2">
    <source>
        <dbReference type="ARBA" id="ARBA00010104"/>
    </source>
</evidence>
<evidence type="ECO:0000256" key="13">
    <source>
        <dbReference type="PROSITE-ProRule" id="PRU00023"/>
    </source>
</evidence>
<feature type="repeat" description="ANK" evidence="13">
    <location>
        <begin position="138"/>
        <end position="170"/>
    </location>
</feature>
<evidence type="ECO:0000259" key="16">
    <source>
        <dbReference type="Pfam" id="PF01529"/>
    </source>
</evidence>
<dbReference type="Pfam" id="PF12796">
    <property type="entry name" value="Ank_2"/>
    <property type="match status" value="2"/>
</dbReference>
<evidence type="ECO:0000256" key="3">
    <source>
        <dbReference type="ARBA" id="ARBA00022679"/>
    </source>
</evidence>
<dbReference type="PROSITE" id="PS50297">
    <property type="entry name" value="ANK_REP_REGION"/>
    <property type="match status" value="3"/>
</dbReference>
<dbReference type="GO" id="GO:0005794">
    <property type="term" value="C:Golgi apparatus"/>
    <property type="evidence" value="ECO:0007669"/>
    <property type="project" value="UniProtKB-ARBA"/>
</dbReference>
<evidence type="ECO:0000256" key="14">
    <source>
        <dbReference type="RuleBase" id="RU079119"/>
    </source>
</evidence>